<dbReference type="Gene3D" id="3.40.630.30">
    <property type="match status" value="1"/>
</dbReference>
<dbReference type="InterPro" id="IPR016181">
    <property type="entry name" value="Acyl_CoA_acyltransferase"/>
</dbReference>
<sequence>MLSLLVGGLMAVRLLTERLIIQELNETYFEAYHKAFTEEITTFQWPDPFKDIASANETLASFIAEMKKGNMLELVILNKANDFIGSLEVFSLDSDTPELGIWLKTSSQGLGYGYEALRAIVDYLKGKDKYRYFNYEVDIRNTGSIKLVEKFNVVTSTYQECETASKKRLCLQAYHILN</sequence>
<dbReference type="PANTHER" id="PTHR43792">
    <property type="entry name" value="GNAT FAMILY, PUTATIVE (AFU_ORTHOLOGUE AFUA_3G00765)-RELATED-RELATED"/>
    <property type="match status" value="1"/>
</dbReference>
<dbReference type="InterPro" id="IPR051531">
    <property type="entry name" value="N-acetyltransferase"/>
</dbReference>
<protein>
    <submittedName>
        <fullName evidence="2">GNAT family N-acetyltransferase</fullName>
    </submittedName>
</protein>
<reference evidence="2 3" key="1">
    <citation type="submission" date="2020-02" db="EMBL/GenBank/DDBJ databases">
        <title>M-like protein SrM is not crucial to the virulence of a novel isolate of Streptococcus equi subsp. ruminatorum from Macaca mulatta.</title>
        <authorList>
            <person name="Guo G."/>
            <person name="Cheng L."/>
            <person name="Zhang W."/>
        </authorList>
    </citation>
    <scope>NUCLEOTIDE SEQUENCE [LARGE SCALE GENOMIC DNA]</scope>
    <source>
        <strain evidence="2 3">FJ1804</strain>
    </source>
</reference>
<evidence type="ECO:0000313" key="2">
    <source>
        <dbReference type="EMBL" id="NGL83320.1"/>
    </source>
</evidence>
<keyword evidence="2" id="KW-0808">Transferase</keyword>
<dbReference type="SUPFAM" id="SSF55729">
    <property type="entry name" value="Acyl-CoA N-acyltransferases (Nat)"/>
    <property type="match status" value="1"/>
</dbReference>
<proteinExistence type="predicted"/>
<gene>
    <name evidence="2" type="ORF">G5B50_00835</name>
</gene>
<organism evidence="2 3">
    <name type="scientific">Streptococcus equi subsp. ruminatorum</name>
    <dbReference type="NCBI Taxonomy" id="254358"/>
    <lineage>
        <taxon>Bacteria</taxon>
        <taxon>Bacillati</taxon>
        <taxon>Bacillota</taxon>
        <taxon>Bacilli</taxon>
        <taxon>Lactobacillales</taxon>
        <taxon>Streptococcaceae</taxon>
        <taxon>Streptococcus</taxon>
    </lineage>
</organism>
<dbReference type="InterPro" id="IPR000182">
    <property type="entry name" value="GNAT_dom"/>
</dbReference>
<dbReference type="PROSITE" id="PS51186">
    <property type="entry name" value="GNAT"/>
    <property type="match status" value="1"/>
</dbReference>
<dbReference type="Proteomes" id="UP000479499">
    <property type="component" value="Unassembled WGS sequence"/>
</dbReference>
<name>A0A6M1KLG7_9STRE</name>
<evidence type="ECO:0000313" key="3">
    <source>
        <dbReference type="Proteomes" id="UP000479499"/>
    </source>
</evidence>
<dbReference type="GO" id="GO:0016747">
    <property type="term" value="F:acyltransferase activity, transferring groups other than amino-acyl groups"/>
    <property type="evidence" value="ECO:0007669"/>
    <property type="project" value="InterPro"/>
</dbReference>
<dbReference type="Pfam" id="PF13302">
    <property type="entry name" value="Acetyltransf_3"/>
    <property type="match status" value="1"/>
</dbReference>
<evidence type="ECO:0000259" key="1">
    <source>
        <dbReference type="PROSITE" id="PS51186"/>
    </source>
</evidence>
<comment type="caution">
    <text evidence="2">The sequence shown here is derived from an EMBL/GenBank/DDBJ whole genome shotgun (WGS) entry which is preliminary data.</text>
</comment>
<dbReference type="AlphaFoldDB" id="A0A6M1KLG7"/>
<feature type="domain" description="N-acetyltransferase" evidence="1">
    <location>
        <begin position="10"/>
        <end position="170"/>
    </location>
</feature>
<dbReference type="EMBL" id="JAAKFZ010000001">
    <property type="protein sequence ID" value="NGL83320.1"/>
    <property type="molecule type" value="Genomic_DNA"/>
</dbReference>
<accession>A0A6M1KLG7</accession>